<dbReference type="FunFam" id="2.10.110.30:FF:000002">
    <property type="entry name" value="Putative e3 ubiquitin-protein ligase ubr3"/>
    <property type="match status" value="1"/>
</dbReference>
<evidence type="ECO:0000256" key="12">
    <source>
        <dbReference type="SAM" id="MobiDB-lite"/>
    </source>
</evidence>
<name>A0A2I0X5G2_9ASPA</name>
<dbReference type="PROSITE" id="PS50077">
    <property type="entry name" value="HEAT_REPEAT"/>
    <property type="match status" value="1"/>
</dbReference>
<gene>
    <name evidence="14" type="primary">AP3BA</name>
    <name evidence="14" type="ORF">MA16_Dca007798</name>
</gene>
<dbReference type="Pfam" id="PF01602">
    <property type="entry name" value="Adaptin_N"/>
    <property type="match status" value="1"/>
</dbReference>
<evidence type="ECO:0000256" key="1">
    <source>
        <dbReference type="ARBA" id="ARBA00000900"/>
    </source>
</evidence>
<dbReference type="PROSITE" id="PS51157">
    <property type="entry name" value="ZF_UBR"/>
    <property type="match status" value="1"/>
</dbReference>
<feature type="compositionally biased region" description="Basic and acidic residues" evidence="12">
    <location>
        <begin position="776"/>
        <end position="787"/>
    </location>
</feature>
<dbReference type="InterPro" id="IPR011989">
    <property type="entry name" value="ARM-like"/>
</dbReference>
<evidence type="ECO:0000256" key="4">
    <source>
        <dbReference type="ARBA" id="ARBA00022723"/>
    </source>
</evidence>
<dbReference type="PANTHER" id="PTHR21497:SF53">
    <property type="entry name" value="E3 UBIQUITIN-PROTEIN LIGASE PRT6"/>
    <property type="match status" value="1"/>
</dbReference>
<dbReference type="SMART" id="SM00396">
    <property type="entry name" value="ZnF_UBR1"/>
    <property type="match status" value="1"/>
</dbReference>
<dbReference type="GO" id="GO:0030117">
    <property type="term" value="C:membrane coat"/>
    <property type="evidence" value="ECO:0007669"/>
    <property type="project" value="InterPro"/>
</dbReference>
<dbReference type="CDD" id="cd19673">
    <property type="entry name" value="UBR-box_UBR3"/>
    <property type="match status" value="1"/>
</dbReference>
<evidence type="ECO:0000313" key="15">
    <source>
        <dbReference type="Proteomes" id="UP000233837"/>
    </source>
</evidence>
<evidence type="ECO:0000256" key="11">
    <source>
        <dbReference type="RuleBase" id="RU366018"/>
    </source>
</evidence>
<dbReference type="GO" id="GO:0006886">
    <property type="term" value="P:intracellular protein transport"/>
    <property type="evidence" value="ECO:0007669"/>
    <property type="project" value="InterPro"/>
</dbReference>
<keyword evidence="15" id="KW-1185">Reference proteome</keyword>
<evidence type="ECO:0000256" key="9">
    <source>
        <dbReference type="PROSITE-ProRule" id="PRU00103"/>
    </source>
</evidence>
<feature type="compositionally biased region" description="Low complexity" evidence="12">
    <location>
        <begin position="760"/>
        <end position="774"/>
    </location>
</feature>
<organism evidence="14 15">
    <name type="scientific">Dendrobium catenatum</name>
    <dbReference type="NCBI Taxonomy" id="906689"/>
    <lineage>
        <taxon>Eukaryota</taxon>
        <taxon>Viridiplantae</taxon>
        <taxon>Streptophyta</taxon>
        <taxon>Embryophyta</taxon>
        <taxon>Tracheophyta</taxon>
        <taxon>Spermatophyta</taxon>
        <taxon>Magnoliopsida</taxon>
        <taxon>Liliopsida</taxon>
        <taxon>Asparagales</taxon>
        <taxon>Orchidaceae</taxon>
        <taxon>Epidendroideae</taxon>
        <taxon>Malaxideae</taxon>
        <taxon>Dendrobiinae</taxon>
        <taxon>Dendrobium</taxon>
    </lineage>
</organism>
<evidence type="ECO:0000256" key="3">
    <source>
        <dbReference type="ARBA" id="ARBA00022679"/>
    </source>
</evidence>
<feature type="domain" description="UBR-type" evidence="13">
    <location>
        <begin position="1324"/>
        <end position="1394"/>
    </location>
</feature>
<accession>A0A2I0X5G2</accession>
<comment type="pathway">
    <text evidence="2 11">Protein modification; protein ubiquitination.</text>
</comment>
<dbReference type="EMBL" id="KZ502136">
    <property type="protein sequence ID" value="PKU83140.1"/>
    <property type="molecule type" value="Genomic_DNA"/>
</dbReference>
<dbReference type="InterPro" id="IPR003126">
    <property type="entry name" value="Znf_UBR"/>
</dbReference>
<keyword evidence="3 11" id="KW-0808">Transferase</keyword>
<comment type="similarity">
    <text evidence="8 11">Belongs to the E3 ubiquitin-protein ligase UBR1-like family.</text>
</comment>
<dbReference type="Gene3D" id="1.25.10.10">
    <property type="entry name" value="Leucine-rich Repeat Variant"/>
    <property type="match status" value="1"/>
</dbReference>
<evidence type="ECO:0000256" key="2">
    <source>
        <dbReference type="ARBA" id="ARBA00004906"/>
    </source>
</evidence>
<comment type="function">
    <text evidence="11">Ubiquitin ligase protein which is a component of the N-end rule pathway. Recognizes and binds to proteins bearing specific N-terminal residues that are destabilizing according to the N-end rule, leading to their ubiquitination and subsequent degradation.</text>
</comment>
<dbReference type="EC" id="2.3.2.27" evidence="11"/>
<keyword evidence="6 11" id="KW-0833">Ubl conjugation pathway</keyword>
<dbReference type="Pfam" id="PF22960">
    <property type="entry name" value="WHD_UBR1"/>
    <property type="match status" value="1"/>
</dbReference>
<dbReference type="GO" id="GO:0061630">
    <property type="term" value="F:ubiquitin protein ligase activity"/>
    <property type="evidence" value="ECO:0007669"/>
    <property type="project" value="UniProtKB-UniRule"/>
</dbReference>
<dbReference type="InterPro" id="IPR055194">
    <property type="entry name" value="UBR1-like_WH"/>
</dbReference>
<dbReference type="Pfam" id="PF18995">
    <property type="entry name" value="PRT6_C"/>
    <property type="match status" value="1"/>
</dbReference>
<dbReference type="Pfam" id="PF02207">
    <property type="entry name" value="zf-UBR"/>
    <property type="match status" value="1"/>
</dbReference>
<evidence type="ECO:0000256" key="5">
    <source>
        <dbReference type="ARBA" id="ARBA00022771"/>
    </source>
</evidence>
<dbReference type="SUPFAM" id="SSF48371">
    <property type="entry name" value="ARM repeat"/>
    <property type="match status" value="1"/>
</dbReference>
<evidence type="ECO:0000259" key="13">
    <source>
        <dbReference type="PROSITE" id="PS51157"/>
    </source>
</evidence>
<dbReference type="SMART" id="SM01355">
    <property type="entry name" value="AP3B1_C"/>
    <property type="match status" value="1"/>
</dbReference>
<evidence type="ECO:0000256" key="7">
    <source>
        <dbReference type="ARBA" id="ARBA00022833"/>
    </source>
</evidence>
<dbReference type="CDD" id="cd16482">
    <property type="entry name" value="RING-H2_UBR1-like"/>
    <property type="match status" value="1"/>
</dbReference>
<evidence type="ECO:0000256" key="8">
    <source>
        <dbReference type="ARBA" id="ARBA00046341"/>
    </source>
</evidence>
<protein>
    <recommendedName>
        <fullName evidence="11">E3 ubiquitin-protein ligase</fullName>
        <ecNumber evidence="11">2.3.2.27</ecNumber>
    </recommendedName>
</protein>
<dbReference type="InterPro" id="IPR029390">
    <property type="entry name" value="AP3B_C"/>
</dbReference>
<feature type="compositionally biased region" description="Low complexity" evidence="12">
    <location>
        <begin position="724"/>
        <end position="743"/>
    </location>
</feature>
<reference evidence="14 15" key="2">
    <citation type="journal article" date="2017" name="Nature">
        <title>The Apostasia genome and the evolution of orchids.</title>
        <authorList>
            <person name="Zhang G.Q."/>
            <person name="Liu K.W."/>
            <person name="Li Z."/>
            <person name="Lohaus R."/>
            <person name="Hsiao Y.Y."/>
            <person name="Niu S.C."/>
            <person name="Wang J.Y."/>
            <person name="Lin Y.C."/>
            <person name="Xu Q."/>
            <person name="Chen L.J."/>
            <person name="Yoshida K."/>
            <person name="Fujiwara S."/>
            <person name="Wang Z.W."/>
            <person name="Zhang Y.Q."/>
            <person name="Mitsuda N."/>
            <person name="Wang M."/>
            <person name="Liu G.H."/>
            <person name="Pecoraro L."/>
            <person name="Huang H.X."/>
            <person name="Xiao X.J."/>
            <person name="Lin M."/>
            <person name="Wu X.Y."/>
            <person name="Wu W.L."/>
            <person name="Chen Y.Y."/>
            <person name="Chang S.B."/>
            <person name="Sakamoto S."/>
            <person name="Ohme-Takagi M."/>
            <person name="Yagi M."/>
            <person name="Zeng S.J."/>
            <person name="Shen C.Y."/>
            <person name="Yeh C.M."/>
            <person name="Luo Y.B."/>
            <person name="Tsai W.C."/>
            <person name="Van de Peer Y."/>
            <person name="Liu Z.J."/>
        </authorList>
    </citation>
    <scope>NUCLEOTIDE SEQUENCE [LARGE SCALE GENOMIC DNA]</scope>
    <source>
        <tissue evidence="14">The whole plant</tissue>
    </source>
</reference>
<dbReference type="GO" id="GO:0016567">
    <property type="term" value="P:protein ubiquitination"/>
    <property type="evidence" value="ECO:0007669"/>
    <property type="project" value="UniProtKB-UniRule"/>
</dbReference>
<dbReference type="InterPro" id="IPR002553">
    <property type="entry name" value="Clathrin/coatomer_adapt-like_N"/>
</dbReference>
<sequence length="3155" mass="354442">MFPQFGAATADSLSRASTLVFRIGTDAHLYDDPDDVNIAPLLDSRFDSEKCEALKRLLALIAQGVDVCNFFPQVVKNVASQSLEVKKLAYLYLLQYAEKRPNEALLSINCFQKDLSDLNPLVRAWALRSMAGIHLHVVAPLVLAAIRKCARDPSSYVRKCAVNALSKLLDLLPEENNDIEELVNIFMSDHSLGVVGASAVAFKTVCLKNLSLISKHFRRFCESLPDIEEWGQITLIEILLRYVIARHGLVRESIMFTSNATESFHSKWGSTGLFHTFDNHNSYIENVPHDFKGNSLMSKNYIEGWEECLLQHGFTNGNVGEDQYHLNYVAPASIENDDVRILLQCTLPLLWSQNSAVVLAAVGVHWIMAPNEKVQRIVKPILFLLRSFPDSKYVVLCNIQVFAKVLPSLFAPHYEDFFVHSSEIYQIRALKLEILSAIVTDASSQFILDEFQDYIKDPDRRFVADTVAAIGICAQRLPSVVDVCLEGLLGLASQESSTSNAFQKDGEACILVQAIMSIKSIIKHSPARHEKVIARLARNLDVIKEPAARALIIWIVGEYCSIGLIMPNIIPNVLKFLAWSFSSEILETKHQILNTAIKVVLSARNEDMLMFEKILNYILQLAKYDIDYDIRDRARMAEKLLSPCNAEDISRKMQNGGTAGEILENIFRGIKHPSRLPDHDFRFYLPGSLSHVVLHAAPGYDPLPKPCSLHDNLPNGIADEDATSGSFDSGSSIDDSGSYNDSDPSVTSSVESDGNELASDSHVSNNPSSSSITNIDEDRKENSHCHPSESSFVYDQSVAENLTTSISSDLADLMSRTALESWLDENSGLPSATKPSESSSIRISVNDLSFTVSPKLHTLLDPANGNGLKVEYSFLAEASKHSPFLVCIELLLSNCSNELLTAITVEDEEPNKSAASSMQVLEKPESLSTTDEGSTIIPIEEITRLEPGQTIKRTLQVQFQHHLLPLKVAVFCNGRRYVVKLWPDIGYFIRPISMNGNSFVEKESELKGMFECTKRCSFEGHIEDLKHEEQKQSSLGTDKILVVSRSLASKVLSHANVFLVSIDMPVSFSDDDASGLRLRFSSEISRSSKPCLISIVAEAGGWCFLLRIVKRVRDWQIFADLAAPKSRLNKYRVRRGGSIRTTSEFILDYRISKPLLTVVVQEGFIISLLLLPLQHLPVSVNLGRGSSRLNFWSCANWLRVMAGMGIDSPPERDNLLPPRDRIVQRLAVHGIPQVYLQQFQLGLVAFVRDNKCMISEIVSSILPTILDLMEAQMLPNTEHAGVSDEFSIKELFEESILWLQWLMFDGDPQISLSNLAQSGDGQRAVCGAVWGHKDLAYRCRTCEHDPTCAICVPCFQNGNHKDHDYNIMYTGGGCCDCGDETAWKKEGFCSDHKGIEQIRPLPQELANSIGPVLDHLLFCWKEKVISVEYKHGEDADHGDVYKKAANGLSSAIIQMLIDFCNCSESLLSFISRRLMTCSGLPDVLLKAEKLLDMEVVKRLHELLLKLLGDPLFKYDFAKIFIQYYPYIVKEMIKDSSDFLERDLKLATFSVQIFTVPTLTMRLVTEVDLLSVLLGCLKDLFLSCADADGHLQASNWANIYEATIRLIEDFRYVMSHQEVPAYVACERPDISKNWIFLLRLVQGMDAQKIVTGLHTEEENENLIAPFVLGQCLGNVNALLVEGAFYVDKNGCLDKQGPLDIDRQRHAKVGRVSQESFASRTGVLEFSQFNETDFDGENGMCFPSSIVWLISECLKAIECCLKPEIESLSYLSSFGGVATTSASNFALRKKSVRNKKVPNIVNRTSMTRMDMDGEEVAVTRDSNERFGRASMLEAERDGVSHSNDSLYIGETNELFPERSYSTRFSDDTLMEVEYGRESATFGILKMNDWPAINYDVGSQAISFHIPLHRLLSALLRKALEACCHVIELPHKTNGTTTTTFPIHNQDFFRNALAGLHPCDFSAFIMEHPLRLRVFCAQVRAGMWRKNGDAPILSSEWYRSVQWLEHGLECDLFLLQCCAALAPPDSFVQRVLERYGLSNYMSLNLADYNEYEPVLVQEMLTLFIHIVKERRFCGSSTIENLRRELVYRLVIGDATHSQLVKSLPRDLSKSDKLQNTVDMLAVYCNPSGMKQGKYSLRKAYWKELDLYHPRWSSRDLQVAEERYFRFCNVSALNAQLPRWTPIFEPLASICRIATSKMVLQIVRVVFFYAYFSERSTASRAPDAVLITALHLVSLALDICETQQLFLTDDTVPMLTSASEEFDMGTSSASAFWKNQSMLSLLVSLMRKYREQNDDVYSETRHCNISSLIETLLKKFAQLNATCMSELKRLAPDVVCNVPQLNSTAQNFACISDIDERKLKARQRQAAVLEKMKAEQSKFIESLSSNDFEQESYKQKESLPKIDVREESVPVCSLCHDPDSGSPLCLLILVQKSRLASFVDRGPPDWKNAEQSHKEARSAGKLKLIDSSDPFTSSPLQLVQITAPEVDYDVELADVDMFLEFIRDQIPDIGNFQLAKVSHDAAKDSSFCLELIENYLFHSIIDDMHETLACSHSASGEQNFLTSPVVDSNISKDSGSVLREYVACLSRISSKQHSSMYDVLHFGNLSSKSKGKITRIIKFNPKDCDGIHISSCGHAVHQDCHERYLASLKQRNIRRLGFEGGHIIDPDLGELLCPVCRRFANSVLPAVSGPVDKSLKHERVSPSIAEVSNILQLPLALSLLRSADKKVGNGGFLKMSFGKLRETIEPVLEPTLRKLYTLYYPHNYNELSASGRLSHSLVLWETLRYSLVSTEIAARGRLRASPTSSTLEALYSELHSSSGFIMPLLLRVAKSTCSSSSIGALLRFRGIQLLARSICFGMSEDNTLSNSDKQRGSLNLDHTESGDSFPDIQFWKRAADPVLAHDPFSSLMWVLFCLPSSFMQSSEFFIPLMHLFYAVSVIQSLITCYSKDFFDASHFSDSLLCDLCKMMGESSPVKKYFVSNYIDRCCDPKDMIRRLTFPFLRRCALLWKLLQSSTTVLFDTSHVWEGLNPHAKTDTLEVDNANYLRMELDGIRELEDLFHVSSFELILKDEIVHSLALKWCKHFCDELRANRCGGILYYTPAVPFKLMQLPRIYQDLLQRYVKVKCSECKSVPEEPALCLLCGKLCSPSWKSCCRSGFWV</sequence>
<dbReference type="GO" id="GO:0071596">
    <property type="term" value="P:ubiquitin-dependent protein catabolic process via the N-end rule pathway"/>
    <property type="evidence" value="ECO:0007669"/>
    <property type="project" value="UniProtKB-UniRule"/>
</dbReference>
<evidence type="ECO:0000313" key="14">
    <source>
        <dbReference type="EMBL" id="PKU83140.1"/>
    </source>
</evidence>
<dbReference type="STRING" id="906689.A0A2I0X5G2"/>
<dbReference type="Pfam" id="PF14796">
    <property type="entry name" value="AP3B1_C"/>
    <property type="match status" value="1"/>
</dbReference>
<comment type="catalytic activity">
    <reaction evidence="1 11">
        <text>S-ubiquitinyl-[E2 ubiquitin-conjugating enzyme]-L-cysteine + [acceptor protein]-L-lysine = [E2 ubiquitin-conjugating enzyme]-L-cysteine + N(6)-ubiquitinyl-[acceptor protein]-L-lysine.</text>
        <dbReference type="EC" id="2.3.2.27"/>
    </reaction>
</comment>
<keyword evidence="4 11" id="KW-0479">Metal-binding</keyword>
<dbReference type="InterPro" id="IPR016024">
    <property type="entry name" value="ARM-type_fold"/>
</dbReference>
<dbReference type="GO" id="GO:0016192">
    <property type="term" value="P:vesicle-mediated transport"/>
    <property type="evidence" value="ECO:0007669"/>
    <property type="project" value="InterPro"/>
</dbReference>
<dbReference type="InterPro" id="IPR044046">
    <property type="entry name" value="E3_ligase_UBR-like_C"/>
</dbReference>
<dbReference type="GO" id="GO:0000151">
    <property type="term" value="C:ubiquitin ligase complex"/>
    <property type="evidence" value="ECO:0007669"/>
    <property type="project" value="TreeGrafter"/>
</dbReference>
<reference evidence="14 15" key="1">
    <citation type="journal article" date="2016" name="Sci. Rep.">
        <title>The Dendrobium catenatum Lindl. genome sequence provides insights into polysaccharide synthase, floral development and adaptive evolution.</title>
        <authorList>
            <person name="Zhang G.Q."/>
            <person name="Xu Q."/>
            <person name="Bian C."/>
            <person name="Tsai W.C."/>
            <person name="Yeh C.M."/>
            <person name="Liu K.W."/>
            <person name="Yoshida K."/>
            <person name="Zhang L.S."/>
            <person name="Chang S.B."/>
            <person name="Chen F."/>
            <person name="Shi Y."/>
            <person name="Su Y.Y."/>
            <person name="Zhang Y.Q."/>
            <person name="Chen L.J."/>
            <person name="Yin Y."/>
            <person name="Lin M."/>
            <person name="Huang H."/>
            <person name="Deng H."/>
            <person name="Wang Z.W."/>
            <person name="Zhu S.L."/>
            <person name="Zhao X."/>
            <person name="Deng C."/>
            <person name="Niu S.C."/>
            <person name="Huang J."/>
            <person name="Wang M."/>
            <person name="Liu G.H."/>
            <person name="Yang H.J."/>
            <person name="Xiao X.J."/>
            <person name="Hsiao Y.Y."/>
            <person name="Wu W.L."/>
            <person name="Chen Y.Y."/>
            <person name="Mitsuda N."/>
            <person name="Ohme-Takagi M."/>
            <person name="Luo Y.B."/>
            <person name="Van de Peer Y."/>
            <person name="Liu Z.J."/>
        </authorList>
    </citation>
    <scope>NUCLEOTIDE SEQUENCE [LARGE SCALE GENOMIC DNA]</scope>
    <source>
        <tissue evidence="14">The whole plant</tissue>
    </source>
</reference>
<feature type="repeat" description="HEAT" evidence="9">
    <location>
        <begin position="142"/>
        <end position="180"/>
    </location>
</feature>
<dbReference type="GO" id="GO:0008270">
    <property type="term" value="F:zinc ion binding"/>
    <property type="evidence" value="ECO:0007669"/>
    <property type="project" value="UniProtKB-UniRule"/>
</dbReference>
<feature type="region of interest" description="Disordered" evidence="12">
    <location>
        <begin position="911"/>
        <end position="932"/>
    </location>
</feature>
<dbReference type="Proteomes" id="UP000233837">
    <property type="component" value="Unassembled WGS sequence"/>
</dbReference>
<dbReference type="Gene3D" id="1.10.10.2670">
    <property type="entry name" value="E3 ubiquitin-protein ligase"/>
    <property type="match status" value="1"/>
</dbReference>
<feature type="zinc finger region" description="UBR-type" evidence="10">
    <location>
        <begin position="1324"/>
        <end position="1394"/>
    </location>
</feature>
<dbReference type="InterPro" id="IPR039164">
    <property type="entry name" value="UBR1-like"/>
</dbReference>
<evidence type="ECO:0000256" key="10">
    <source>
        <dbReference type="PROSITE-ProRule" id="PRU00508"/>
    </source>
</evidence>
<dbReference type="Gene3D" id="2.10.110.30">
    <property type="match status" value="1"/>
</dbReference>
<keyword evidence="7 11" id="KW-0862">Zinc</keyword>
<dbReference type="InterPro" id="IPR042065">
    <property type="entry name" value="E3_ELL-like"/>
</dbReference>
<dbReference type="PANTHER" id="PTHR21497">
    <property type="entry name" value="UBIQUITIN LIGASE E3 ALPHA-RELATED"/>
    <property type="match status" value="1"/>
</dbReference>
<feature type="region of interest" description="Disordered" evidence="12">
    <location>
        <begin position="711"/>
        <end position="791"/>
    </location>
</feature>
<proteinExistence type="inferred from homology"/>
<dbReference type="InterPro" id="IPR021133">
    <property type="entry name" value="HEAT_type_2"/>
</dbReference>
<dbReference type="UniPathway" id="UPA00143"/>
<dbReference type="FunFam" id="1.10.10.2670:FF:000003">
    <property type="entry name" value="E3 ubiquitin-protein ligase PRT6"/>
    <property type="match status" value="1"/>
</dbReference>
<keyword evidence="5 11" id="KW-0863">Zinc-finger</keyword>
<evidence type="ECO:0000256" key="6">
    <source>
        <dbReference type="ARBA" id="ARBA00022786"/>
    </source>
</evidence>